<keyword evidence="2" id="KW-1185">Reference proteome</keyword>
<proteinExistence type="predicted"/>
<organism evidence="1 2">
    <name type="scientific">Ilex paraguariensis</name>
    <name type="common">yerba mate</name>
    <dbReference type="NCBI Taxonomy" id="185542"/>
    <lineage>
        <taxon>Eukaryota</taxon>
        <taxon>Viridiplantae</taxon>
        <taxon>Streptophyta</taxon>
        <taxon>Embryophyta</taxon>
        <taxon>Tracheophyta</taxon>
        <taxon>Spermatophyta</taxon>
        <taxon>Magnoliopsida</taxon>
        <taxon>eudicotyledons</taxon>
        <taxon>Gunneridae</taxon>
        <taxon>Pentapetalae</taxon>
        <taxon>asterids</taxon>
        <taxon>campanulids</taxon>
        <taxon>Aquifoliales</taxon>
        <taxon>Aquifoliaceae</taxon>
        <taxon>Ilex</taxon>
    </lineage>
</organism>
<name>A0ABC8QQR7_9AQUA</name>
<protein>
    <submittedName>
        <fullName evidence="1">Uncharacterized protein</fullName>
    </submittedName>
</protein>
<evidence type="ECO:0000313" key="1">
    <source>
        <dbReference type="EMBL" id="CAK9134591.1"/>
    </source>
</evidence>
<dbReference type="Proteomes" id="UP001642360">
    <property type="component" value="Unassembled WGS sequence"/>
</dbReference>
<gene>
    <name evidence="1" type="ORF">ILEXP_LOCUS1524</name>
</gene>
<reference evidence="1 2" key="1">
    <citation type="submission" date="2024-02" db="EMBL/GenBank/DDBJ databases">
        <authorList>
            <person name="Vignale AGUSTIN F."/>
            <person name="Sosa J E."/>
            <person name="Modenutti C."/>
        </authorList>
    </citation>
    <scope>NUCLEOTIDE SEQUENCE [LARGE SCALE GENOMIC DNA]</scope>
</reference>
<evidence type="ECO:0000313" key="2">
    <source>
        <dbReference type="Proteomes" id="UP001642360"/>
    </source>
</evidence>
<comment type="caution">
    <text evidence="1">The sequence shown here is derived from an EMBL/GenBank/DDBJ whole genome shotgun (WGS) entry which is preliminary data.</text>
</comment>
<feature type="non-terminal residue" evidence="1">
    <location>
        <position position="1"/>
    </location>
</feature>
<accession>A0ABC8QQR7</accession>
<dbReference type="EMBL" id="CAUOFW020000505">
    <property type="protein sequence ID" value="CAK9134591.1"/>
    <property type="molecule type" value="Genomic_DNA"/>
</dbReference>
<dbReference type="AlphaFoldDB" id="A0ABC8QQR7"/>
<sequence>DEASVRAVGVVATAEQRGGLVEQGRLHGAQILRQAVYLLVNVGLAQMEDLAGREFVLVLKIADLEILPGLFAAPHVLAKRVLEPEQAPHQIAPTFQIAIAQREVVQGEGLEGTRRKIGRRHQRAGQHVDLEADGGLMVGADTQHARQISKADRRLIPAAVIHALDVFEDGSAPAHHWLRIAKGEHHRARGACGRGFGGCSIAGRCAGLGGFGHSDISTKDCESVEPANSITVAGLLRTAAAVGDGAARGCHLLLDRHEAGGHFLVVLVELQPACTQHGLGLEHQQDLGFEAVAQAAHGGKELAHKLVDALPHAGGVDGHLLDVELLADALNFRRLVLVLHLVHLLAVQDAELAAGLFRRRQDHQRGLVAGMAGVISNPHAFVPEGPLCEGLEVLPCLPGVHHAALEQRQRKHGQRVIHELAQVQIGEDSGGLGGAQVLDVEQGAAAALGILDRDDVAPDAVRASKAVGQVLMAQVDVQLAVGDVRAVPQRVGLMLQAGGCAEIRQAPLLVRRHATGHVVQLGEIRGPEIFIEVQIAVVALGRARVGAQENQLGPIGQDDGIACERDTNLLLHESDDVVAEHLGL</sequence>
<feature type="non-terminal residue" evidence="1">
    <location>
        <position position="584"/>
    </location>
</feature>